<feature type="transmembrane region" description="Helical" evidence="5">
    <location>
        <begin position="374"/>
        <end position="392"/>
    </location>
</feature>
<evidence type="ECO:0000256" key="4">
    <source>
        <dbReference type="ARBA" id="ARBA00023136"/>
    </source>
</evidence>
<feature type="transmembrane region" description="Helical" evidence="5">
    <location>
        <begin position="334"/>
        <end position="354"/>
    </location>
</feature>
<dbReference type="Proteomes" id="UP000276901">
    <property type="component" value="Unassembled WGS sequence"/>
</dbReference>
<dbReference type="Gene3D" id="1.20.1080.10">
    <property type="entry name" value="Glycerol uptake facilitator protein"/>
    <property type="match status" value="1"/>
</dbReference>
<proteinExistence type="predicted"/>
<name>A0AAE6X769_9PAST</name>
<reference evidence="6 9" key="1">
    <citation type="submission" date="2016-03" db="EMBL/GenBank/DDBJ databases">
        <authorList>
            <person name="Hansen M.J."/>
            <person name="Bojesen A.M."/>
            <person name="Planet P."/>
        </authorList>
    </citation>
    <scope>NUCLEOTIDE SEQUENCE [LARGE SCALE GENOMIC DNA]</scope>
    <source>
        <strain evidence="6 9">HPA 21</strain>
    </source>
</reference>
<keyword evidence="8" id="KW-1185">Reference proteome</keyword>
<accession>A0AAE6X769</accession>
<dbReference type="Pfam" id="PF10136">
    <property type="entry name" value="SpecificRecomb"/>
    <property type="match status" value="1"/>
</dbReference>
<keyword evidence="4 5" id="KW-0472">Membrane</keyword>
<dbReference type="PIRSF" id="PIRSF015380">
    <property type="entry name" value="Site-sp_rcmb"/>
    <property type="match status" value="1"/>
</dbReference>
<evidence type="ECO:0000313" key="6">
    <source>
        <dbReference type="EMBL" id="QIM65873.1"/>
    </source>
</evidence>
<feature type="transmembrane region" description="Helical" evidence="5">
    <location>
        <begin position="475"/>
        <end position="500"/>
    </location>
</feature>
<keyword evidence="2 5" id="KW-0812">Transmembrane</keyword>
<evidence type="ECO:0000313" key="8">
    <source>
        <dbReference type="Proteomes" id="UP000276901"/>
    </source>
</evidence>
<comment type="subcellular location">
    <subcellularLocation>
        <location evidence="1">Membrane</location>
        <topology evidence="1">Multi-pass membrane protein</topology>
    </subcellularLocation>
</comment>
<feature type="transmembrane region" description="Helical" evidence="5">
    <location>
        <begin position="542"/>
        <end position="561"/>
    </location>
</feature>
<dbReference type="InterPro" id="IPR011385">
    <property type="entry name" value="Site-sp_rcmbase"/>
</dbReference>
<dbReference type="InterPro" id="IPR023271">
    <property type="entry name" value="Aquaporin-like"/>
</dbReference>
<organism evidence="6 9">
    <name type="scientific">Frederiksenia canicola</name>
    <dbReference type="NCBI Taxonomy" id="123824"/>
    <lineage>
        <taxon>Bacteria</taxon>
        <taxon>Pseudomonadati</taxon>
        <taxon>Pseudomonadota</taxon>
        <taxon>Gammaproteobacteria</taxon>
        <taxon>Pasteurellales</taxon>
        <taxon>Pasteurellaceae</taxon>
        <taxon>Frederiksenia</taxon>
    </lineage>
</organism>
<feature type="transmembrane region" description="Helical" evidence="5">
    <location>
        <begin position="432"/>
        <end position="455"/>
    </location>
</feature>
<feature type="transmembrane region" description="Helical" evidence="5">
    <location>
        <begin position="598"/>
        <end position="619"/>
    </location>
</feature>
<dbReference type="EMBL" id="RKQT01000001">
    <property type="protein sequence ID" value="RPE95833.1"/>
    <property type="molecule type" value="Genomic_DNA"/>
</dbReference>
<sequence>MKDNLLKNQDNLTPFIEQKLSQNDIFGLLDGLCEWLREGGPQAGDRLYFVIKVLKQNNELGKKFASQMCRWLCGMRIYPLLVSRGILARENFGKEMKNRLYERINPSFKDVNDLRDVFFLLFNRKDDANWLNAIPMQYWETFLNLLRRYATPHERETVHNHLRYEGLFAIEMLSIWIAAEEMEPELMRLDPELLDTESPFVELQREVANWAAARRQHETYDSAHLEVMFEQSQQQIERLQKRGSVAGSSLGAAHLLERLSQTLVRLAELMDVFASDRFLSRRVLVLTGSLAAASADQHSVSSLWRQSVKMLSRSITQNTSDHGEHYITRNKKEYFGMFSSAAAGGLLIALMALIKIHIGNVIDDKVTKSLLEALNYGIGFVIIFMLHCTVATKQPAMTAARFAEAVEKNPQGRAVDMKLAQLLVDVFRSQSIAVLGNVSVALSLAMLIAFGFAHYTGTSLLSAEQVAYQLHSIDIFGGTLWFAALAGVWLFLSGIISGFFDNRTNYLNLRMRLQHHPLLKMIMPSKLREGFANYMHDNYGSIMGNLCFGFLLGLTGLFGYWTGLPLDIRHVAFSSANLGYAAVSGEIASGLFVQGLCYVLIIGLVNLIVSFSLTLWVALRSLSTEIDSWGNIAKCVWQIAKKRPLSLFLPLQLENEKP</sequence>
<dbReference type="KEGG" id="fcl:A4G17_09730"/>
<dbReference type="GO" id="GO:0016020">
    <property type="term" value="C:membrane"/>
    <property type="evidence" value="ECO:0007669"/>
    <property type="project" value="UniProtKB-SubCell"/>
</dbReference>
<dbReference type="AlphaFoldDB" id="A0AAE6X769"/>
<evidence type="ECO:0000256" key="1">
    <source>
        <dbReference type="ARBA" id="ARBA00004141"/>
    </source>
</evidence>
<protein>
    <submittedName>
        <fullName evidence="6 7">Recombinase</fullName>
    </submittedName>
</protein>
<dbReference type="EMBL" id="CP015029">
    <property type="protein sequence ID" value="QIM65873.1"/>
    <property type="molecule type" value="Genomic_DNA"/>
</dbReference>
<evidence type="ECO:0000313" key="9">
    <source>
        <dbReference type="Proteomes" id="UP000502287"/>
    </source>
</evidence>
<evidence type="ECO:0000256" key="5">
    <source>
        <dbReference type="SAM" id="Phobius"/>
    </source>
</evidence>
<reference evidence="7 8" key="2">
    <citation type="submission" date="2018-11" db="EMBL/GenBank/DDBJ databases">
        <title>Genomic Encyclopedia of Type Strains, Phase IV (KMG-IV): sequencing the most valuable type-strain genomes for metagenomic binning, comparative biology and taxonomic classification.</title>
        <authorList>
            <person name="Goeker M."/>
        </authorList>
    </citation>
    <scope>NUCLEOTIDE SEQUENCE [LARGE SCALE GENOMIC DNA]</scope>
    <source>
        <strain evidence="7 8">DSM 25797</strain>
    </source>
</reference>
<gene>
    <name evidence="6" type="ORF">A4G17_09730</name>
    <name evidence="7" type="ORF">EDC49_0209</name>
</gene>
<keyword evidence="3 5" id="KW-1133">Transmembrane helix</keyword>
<dbReference type="Proteomes" id="UP000502287">
    <property type="component" value="Chromosome"/>
</dbReference>
<evidence type="ECO:0000256" key="3">
    <source>
        <dbReference type="ARBA" id="ARBA00022989"/>
    </source>
</evidence>
<evidence type="ECO:0000313" key="7">
    <source>
        <dbReference type="EMBL" id="RPE95833.1"/>
    </source>
</evidence>
<evidence type="ECO:0000256" key="2">
    <source>
        <dbReference type="ARBA" id="ARBA00022692"/>
    </source>
</evidence>